<dbReference type="InterPro" id="IPR042120">
    <property type="entry name" value="MutL_C_dimsub"/>
</dbReference>
<dbReference type="InterPro" id="IPR014721">
    <property type="entry name" value="Ribsml_uS5_D2-typ_fold_subgr"/>
</dbReference>
<dbReference type="InterPro" id="IPR013507">
    <property type="entry name" value="DNA_mismatch_S5_2-like"/>
</dbReference>
<evidence type="ECO:0000256" key="7">
    <source>
        <dbReference type="SAM" id="Coils"/>
    </source>
</evidence>
<evidence type="ECO:0000313" key="11">
    <source>
        <dbReference type="Proteomes" id="UP000294702"/>
    </source>
</evidence>
<dbReference type="GO" id="GO:0016887">
    <property type="term" value="F:ATP hydrolysis activity"/>
    <property type="evidence" value="ECO:0007669"/>
    <property type="project" value="InterPro"/>
</dbReference>
<dbReference type="FunFam" id="3.30.230.10:FF:000013">
    <property type="entry name" value="DNA mismatch repair endonuclease MutL"/>
    <property type="match status" value="1"/>
</dbReference>
<dbReference type="SMART" id="SM00853">
    <property type="entry name" value="MutL_C"/>
    <property type="match status" value="1"/>
</dbReference>
<evidence type="ECO:0000256" key="1">
    <source>
        <dbReference type="ARBA" id="ARBA00006082"/>
    </source>
</evidence>
<dbReference type="GO" id="GO:0006298">
    <property type="term" value="P:mismatch repair"/>
    <property type="evidence" value="ECO:0007669"/>
    <property type="project" value="UniProtKB-UniRule"/>
</dbReference>
<comment type="function">
    <text evidence="5 6">This protein is involved in the repair of mismatches in DNA. It is required for dam-dependent methyl-directed DNA mismatch repair. May act as a 'molecular matchmaker', a protein that promotes the formation of a stable complex between two or more DNA-binding proteins in an ATP-dependent manner without itself being part of a final effector complex.</text>
</comment>
<proteinExistence type="inferred from homology"/>
<dbReference type="GO" id="GO:0005524">
    <property type="term" value="F:ATP binding"/>
    <property type="evidence" value="ECO:0007669"/>
    <property type="project" value="InterPro"/>
</dbReference>
<dbReference type="Pfam" id="PF01119">
    <property type="entry name" value="DNA_mis_repair"/>
    <property type="match status" value="1"/>
</dbReference>
<evidence type="ECO:0000256" key="5">
    <source>
        <dbReference type="ARBA" id="ARBA00056874"/>
    </source>
</evidence>
<evidence type="ECO:0000256" key="2">
    <source>
        <dbReference type="ARBA" id="ARBA00021975"/>
    </source>
</evidence>
<feature type="domain" description="DNA mismatch repair protein S5" evidence="9">
    <location>
        <begin position="212"/>
        <end position="330"/>
    </location>
</feature>
<organism evidence="10 11">
    <name type="scientific">Volucribacter psittacicida</name>
    <dbReference type="NCBI Taxonomy" id="203482"/>
    <lineage>
        <taxon>Bacteria</taxon>
        <taxon>Pseudomonadati</taxon>
        <taxon>Pseudomonadota</taxon>
        <taxon>Gammaproteobacteria</taxon>
        <taxon>Pasteurellales</taxon>
        <taxon>Pasteurellaceae</taxon>
        <taxon>Volucribacter</taxon>
    </lineage>
</organism>
<dbReference type="InterPro" id="IPR020568">
    <property type="entry name" value="Ribosomal_Su5_D2-typ_SF"/>
</dbReference>
<sequence>MHIQILPPQLANQIAAGEVVERPASVVKELVENSLDAGANKIHIDIEQGGASLIRVRDNGIGIAKQELALALTRHATSKISCLADLEAILSLGFRGEALASISSVSRLTLTSRTAEQAEAWQVYAQGRDMEVIIQPASHPVGCTVEVANLFFNTPARRKFLRTDKTEFAHIDEVIRRIALVKNNVAFTLTHNGKIIRQYKSAQTQAQQLKRVASICGEEFVQQALHIDWKHEDLHLSGWVALPSFQRPQNDLAYSYVNGRMVKDKVINHAIRQAYNEHLSQDSFPAFVLFLDINPNDVDVNVHPTKHEVRFQQSRLVHDFIYQGISNALNTEIQPTLNDYPIPTAQAKQIAEPTQPWLAQAPTSENNRASAGKNIFTHHNEHKPNAEKSFSYPTNKTQVNQKEQRLYQQLLSNENKHTSAVIGQSSHSLNNEEQPLITEQKTTTFSTTPSSPHLHALALVEQRALLLQQHTQFYLLPLKQLQQHHFRLKLQYAPTPQALLIPLSLRLDQDQLKHWQQQKNYFHQLGFSYHENLAQQRITFNSVPTCLRQQNLQQYLMAILSQAVENFSQFLTALFNQVIFNPISHLAEAVNLLDETERLANNKQTEQAQLQDLLIKINFNQYLNDNE</sequence>
<dbReference type="SUPFAM" id="SSF54211">
    <property type="entry name" value="Ribosomal protein S5 domain 2-like"/>
    <property type="match status" value="1"/>
</dbReference>
<gene>
    <name evidence="6" type="primary">mutL</name>
    <name evidence="10" type="ORF">EV694_0585</name>
</gene>
<protein>
    <recommendedName>
        <fullName evidence="2 6">DNA mismatch repair protein MutL</fullName>
    </recommendedName>
</protein>
<evidence type="ECO:0000259" key="9">
    <source>
        <dbReference type="SMART" id="SM01340"/>
    </source>
</evidence>
<evidence type="ECO:0000313" key="10">
    <source>
        <dbReference type="EMBL" id="TCK01939.1"/>
    </source>
</evidence>
<dbReference type="InterPro" id="IPR014790">
    <property type="entry name" value="MutL_C"/>
</dbReference>
<comment type="caution">
    <text evidence="10">The sequence shown here is derived from an EMBL/GenBank/DDBJ whole genome shotgun (WGS) entry which is preliminary data.</text>
</comment>
<dbReference type="SUPFAM" id="SSF55874">
    <property type="entry name" value="ATPase domain of HSP90 chaperone/DNA topoisomerase II/histidine kinase"/>
    <property type="match status" value="1"/>
</dbReference>
<dbReference type="InterPro" id="IPR002099">
    <property type="entry name" value="MutL/Mlh/PMS"/>
</dbReference>
<dbReference type="InterPro" id="IPR036890">
    <property type="entry name" value="HATPase_C_sf"/>
</dbReference>
<dbReference type="AlphaFoldDB" id="A0A4R1G898"/>
<evidence type="ECO:0000256" key="6">
    <source>
        <dbReference type="HAMAP-Rule" id="MF_00149"/>
    </source>
</evidence>
<accession>A0A4R1G898</accession>
<dbReference type="Proteomes" id="UP000294702">
    <property type="component" value="Unassembled WGS sequence"/>
</dbReference>
<dbReference type="Gene3D" id="3.30.1370.100">
    <property type="entry name" value="MutL, C-terminal domain, regulatory subdomain"/>
    <property type="match status" value="1"/>
</dbReference>
<dbReference type="InterPro" id="IPR038973">
    <property type="entry name" value="MutL/Mlh/Pms-like"/>
</dbReference>
<dbReference type="CDD" id="cd16926">
    <property type="entry name" value="HATPase_MutL-MLH-PMS-like"/>
    <property type="match status" value="1"/>
</dbReference>
<dbReference type="CDD" id="cd03482">
    <property type="entry name" value="MutL_Trans_MutL"/>
    <property type="match status" value="1"/>
</dbReference>
<name>A0A4R1G898_9PAST</name>
<dbReference type="Pfam" id="PF08676">
    <property type="entry name" value="MutL_C"/>
    <property type="match status" value="1"/>
</dbReference>
<feature type="domain" description="MutL C-terminal dimerisation" evidence="8">
    <location>
        <begin position="456"/>
        <end position="590"/>
    </location>
</feature>
<dbReference type="PANTHER" id="PTHR10073:SF12">
    <property type="entry name" value="DNA MISMATCH REPAIR PROTEIN MLH1"/>
    <property type="match status" value="1"/>
</dbReference>
<evidence type="ECO:0000256" key="4">
    <source>
        <dbReference type="ARBA" id="ARBA00023204"/>
    </source>
</evidence>
<dbReference type="InterPro" id="IPR020667">
    <property type="entry name" value="DNA_mismatch_repair_MutL"/>
</dbReference>
<evidence type="ECO:0000256" key="3">
    <source>
        <dbReference type="ARBA" id="ARBA00022763"/>
    </source>
</evidence>
<dbReference type="EMBL" id="SMFT01000001">
    <property type="protein sequence ID" value="TCK01939.1"/>
    <property type="molecule type" value="Genomic_DNA"/>
</dbReference>
<dbReference type="PROSITE" id="PS00058">
    <property type="entry name" value="DNA_MISMATCH_REPAIR_1"/>
    <property type="match status" value="1"/>
</dbReference>
<comment type="similarity">
    <text evidence="1 6">Belongs to the DNA mismatch repair MutL/HexB family.</text>
</comment>
<keyword evidence="3 6" id="KW-0227">DNA damage</keyword>
<feature type="coiled-coil region" evidence="7">
    <location>
        <begin position="586"/>
        <end position="613"/>
    </location>
</feature>
<evidence type="ECO:0000259" key="8">
    <source>
        <dbReference type="SMART" id="SM00853"/>
    </source>
</evidence>
<dbReference type="GO" id="GO:0032300">
    <property type="term" value="C:mismatch repair complex"/>
    <property type="evidence" value="ECO:0007669"/>
    <property type="project" value="InterPro"/>
</dbReference>
<dbReference type="Gene3D" id="3.30.230.10">
    <property type="match status" value="1"/>
</dbReference>
<dbReference type="InterPro" id="IPR042121">
    <property type="entry name" value="MutL_C_regsub"/>
</dbReference>
<dbReference type="SMART" id="SM01340">
    <property type="entry name" value="DNA_mis_repair"/>
    <property type="match status" value="1"/>
</dbReference>
<dbReference type="GO" id="GO:0140664">
    <property type="term" value="F:ATP-dependent DNA damage sensor activity"/>
    <property type="evidence" value="ECO:0007669"/>
    <property type="project" value="InterPro"/>
</dbReference>
<dbReference type="NCBIfam" id="TIGR00585">
    <property type="entry name" value="mutl"/>
    <property type="match status" value="1"/>
</dbReference>
<keyword evidence="11" id="KW-1185">Reference proteome</keyword>
<reference evidence="10 11" key="1">
    <citation type="submission" date="2019-03" db="EMBL/GenBank/DDBJ databases">
        <title>Genomic Encyclopedia of Type Strains, Phase IV (KMG-IV): sequencing the most valuable type-strain genomes for metagenomic binning, comparative biology and taxonomic classification.</title>
        <authorList>
            <person name="Goeker M."/>
        </authorList>
    </citation>
    <scope>NUCLEOTIDE SEQUENCE [LARGE SCALE GENOMIC DNA]</scope>
    <source>
        <strain evidence="10 11">DSM 15534</strain>
    </source>
</reference>
<dbReference type="Gene3D" id="3.30.1540.20">
    <property type="entry name" value="MutL, C-terminal domain, dimerisation subdomain"/>
    <property type="match status" value="1"/>
</dbReference>
<dbReference type="OrthoDB" id="9763467at2"/>
<dbReference type="Gene3D" id="3.30.565.10">
    <property type="entry name" value="Histidine kinase-like ATPase, C-terminal domain"/>
    <property type="match status" value="1"/>
</dbReference>
<dbReference type="GO" id="GO:0030983">
    <property type="term" value="F:mismatched DNA binding"/>
    <property type="evidence" value="ECO:0007669"/>
    <property type="project" value="InterPro"/>
</dbReference>
<dbReference type="FunFam" id="3.30.565.10:FF:000003">
    <property type="entry name" value="DNA mismatch repair endonuclease MutL"/>
    <property type="match status" value="1"/>
</dbReference>
<dbReference type="HAMAP" id="MF_00149">
    <property type="entry name" value="DNA_mis_repair"/>
    <property type="match status" value="1"/>
</dbReference>
<dbReference type="InterPro" id="IPR014762">
    <property type="entry name" value="DNA_mismatch_repair_CS"/>
</dbReference>
<keyword evidence="4 6" id="KW-0234">DNA repair</keyword>
<dbReference type="RefSeq" id="WP_132688937.1">
    <property type="nucleotide sequence ID" value="NZ_SMFT01000001.1"/>
</dbReference>
<dbReference type="SUPFAM" id="SSF118116">
    <property type="entry name" value="DNA mismatch repair protein MutL"/>
    <property type="match status" value="1"/>
</dbReference>
<dbReference type="NCBIfam" id="NF000948">
    <property type="entry name" value="PRK00095.1-1"/>
    <property type="match status" value="1"/>
</dbReference>
<dbReference type="InterPro" id="IPR037198">
    <property type="entry name" value="MutL_C_sf"/>
</dbReference>
<dbReference type="Pfam" id="PF13589">
    <property type="entry name" value="HATPase_c_3"/>
    <property type="match status" value="1"/>
</dbReference>
<dbReference type="PANTHER" id="PTHR10073">
    <property type="entry name" value="DNA MISMATCH REPAIR PROTEIN MLH, PMS, MUTL"/>
    <property type="match status" value="1"/>
</dbReference>
<keyword evidence="7" id="KW-0175">Coiled coil</keyword>